<dbReference type="Proteomes" id="UP000600918">
    <property type="component" value="Unassembled WGS sequence"/>
</dbReference>
<dbReference type="GO" id="GO:0005737">
    <property type="term" value="C:cytoplasm"/>
    <property type="evidence" value="ECO:0007669"/>
    <property type="project" value="TreeGrafter"/>
</dbReference>
<comment type="caution">
    <text evidence="1">The sequence shown here is derived from an EMBL/GenBank/DDBJ whole genome shotgun (WGS) entry which is preliminary data.</text>
</comment>
<reference evidence="1" key="1">
    <citation type="journal article" date="2020" name="G3 (Bethesda)">
        <title>High-Quality Assemblies for Three Invasive Social Wasps from the &lt;i&gt;Vespula&lt;/i&gt; Genus.</title>
        <authorList>
            <person name="Harrop T.W.R."/>
            <person name="Guhlin J."/>
            <person name="McLaughlin G.M."/>
            <person name="Permina E."/>
            <person name="Stockwell P."/>
            <person name="Gilligan J."/>
            <person name="Le Lec M.F."/>
            <person name="Gruber M.A.M."/>
            <person name="Quinn O."/>
            <person name="Lovegrove M."/>
            <person name="Duncan E.J."/>
            <person name="Remnant E.J."/>
            <person name="Van Eeckhoven J."/>
            <person name="Graham B."/>
            <person name="Knapp R.A."/>
            <person name="Langford K.W."/>
            <person name="Kronenberg Z."/>
            <person name="Press M.O."/>
            <person name="Eacker S.M."/>
            <person name="Wilson-Rankin E.E."/>
            <person name="Purcell J."/>
            <person name="Lester P.J."/>
            <person name="Dearden P.K."/>
        </authorList>
    </citation>
    <scope>NUCLEOTIDE SEQUENCE</scope>
    <source>
        <strain evidence="1">Volc-1</strain>
    </source>
</reference>
<dbReference type="EMBL" id="JACSDY010000003">
    <property type="protein sequence ID" value="KAF7432194.1"/>
    <property type="molecule type" value="Genomic_DNA"/>
</dbReference>
<dbReference type="Gene3D" id="1.20.1440.160">
    <property type="entry name" value="Tumor necrosis factor alpha-induced protein 8-like"/>
    <property type="match status" value="1"/>
</dbReference>
<name>A0A834P8W3_VESPE</name>
<accession>A0A834P8W3</accession>
<dbReference type="PANTHER" id="PTHR12757:SF1">
    <property type="entry name" value="PROTEIN SALIVARY GLANDS MARRED"/>
    <property type="match status" value="1"/>
</dbReference>
<keyword evidence="2" id="KW-1185">Reference proteome</keyword>
<proteinExistence type="predicted"/>
<dbReference type="GO" id="GO:0042981">
    <property type="term" value="P:regulation of apoptotic process"/>
    <property type="evidence" value="ECO:0007669"/>
    <property type="project" value="InterPro"/>
</dbReference>
<dbReference type="Pfam" id="PF05527">
    <property type="entry name" value="TNFAIP8"/>
    <property type="match status" value="1"/>
</dbReference>
<evidence type="ECO:0008006" key="3">
    <source>
        <dbReference type="Google" id="ProtNLM"/>
    </source>
</evidence>
<dbReference type="AlphaFoldDB" id="A0A834P8W3"/>
<dbReference type="PANTHER" id="PTHR12757">
    <property type="entry name" value="TUMOR NECROSIS FACTOR INDUCED PROTEIN"/>
    <property type="match status" value="1"/>
</dbReference>
<dbReference type="FunFam" id="1.20.1440.160:FF:000001">
    <property type="entry name" value="Tumor necrosis factor alpha-induced protein 8-like 1"/>
    <property type="match status" value="1"/>
</dbReference>
<dbReference type="InterPro" id="IPR008477">
    <property type="entry name" value="TNFAIP8-like"/>
</dbReference>
<evidence type="ECO:0000313" key="1">
    <source>
        <dbReference type="EMBL" id="KAF7432194.1"/>
    </source>
</evidence>
<organism evidence="1 2">
    <name type="scientific">Vespula pensylvanica</name>
    <name type="common">Western yellow jacket</name>
    <name type="synonym">Wasp</name>
    <dbReference type="NCBI Taxonomy" id="30213"/>
    <lineage>
        <taxon>Eukaryota</taxon>
        <taxon>Metazoa</taxon>
        <taxon>Ecdysozoa</taxon>
        <taxon>Arthropoda</taxon>
        <taxon>Hexapoda</taxon>
        <taxon>Insecta</taxon>
        <taxon>Pterygota</taxon>
        <taxon>Neoptera</taxon>
        <taxon>Endopterygota</taxon>
        <taxon>Hymenoptera</taxon>
        <taxon>Apocrita</taxon>
        <taxon>Aculeata</taxon>
        <taxon>Vespoidea</taxon>
        <taxon>Vespidae</taxon>
        <taxon>Vespinae</taxon>
        <taxon>Vespula</taxon>
    </lineage>
</organism>
<sequence length="270" mass="29682">MRTFLNGRLGASGWIKRERKALCLLGGVGHGRNGITELVTLPSRSCNRLQSRGNCGLPMFDVMQSAATIGGGGTYPAGGTGSRARDLGLRAQKKLLGRVVSTGAGRSLLIDDATTSLLDNLYKLMERATKNNPSLDKKQPEKVLKNIVKLSIKVGLLQRNQQLGPTDDAKLVEIRTALRAVAMAVVSFYELEFSFDKAYLTRSLERCRSAIQGLIKPHLTDKSQDRCDQVFDFLRNPEFLDSVFRQDSEHRPILGMLVSDINKALDAGHL</sequence>
<protein>
    <recommendedName>
        <fullName evidence="3">Tumor necrosis factor alpha-induced protein 8-like protein</fullName>
    </recommendedName>
</protein>
<gene>
    <name evidence="1" type="ORF">H0235_005118</name>
</gene>
<evidence type="ECO:0000313" key="2">
    <source>
        <dbReference type="Proteomes" id="UP000600918"/>
    </source>
</evidence>
<dbReference type="InterPro" id="IPR038355">
    <property type="entry name" value="TNFAIP8_sf"/>
</dbReference>